<keyword evidence="2" id="KW-1185">Reference proteome</keyword>
<protein>
    <submittedName>
        <fullName evidence="1">Uncharacterized protein</fullName>
    </submittedName>
</protein>
<evidence type="ECO:0000313" key="2">
    <source>
        <dbReference type="Proteomes" id="UP001057402"/>
    </source>
</evidence>
<accession>A0ACB9RNQ9</accession>
<proteinExistence type="predicted"/>
<gene>
    <name evidence="1" type="ORF">MLD38_006698</name>
</gene>
<name>A0ACB9RNQ9_9MYRT</name>
<reference evidence="2" key="1">
    <citation type="journal article" date="2023" name="Front. Plant Sci.">
        <title>Chromosomal-level genome assembly of Melastoma candidum provides insights into trichome evolution.</title>
        <authorList>
            <person name="Zhong Y."/>
            <person name="Wu W."/>
            <person name="Sun C."/>
            <person name="Zou P."/>
            <person name="Liu Y."/>
            <person name="Dai S."/>
            <person name="Zhou R."/>
        </authorList>
    </citation>
    <scope>NUCLEOTIDE SEQUENCE [LARGE SCALE GENOMIC DNA]</scope>
</reference>
<dbReference type="EMBL" id="CM042882">
    <property type="protein sequence ID" value="KAI4380519.1"/>
    <property type="molecule type" value="Genomic_DNA"/>
</dbReference>
<evidence type="ECO:0000313" key="1">
    <source>
        <dbReference type="EMBL" id="KAI4380519.1"/>
    </source>
</evidence>
<organism evidence="1 2">
    <name type="scientific">Melastoma candidum</name>
    <dbReference type="NCBI Taxonomy" id="119954"/>
    <lineage>
        <taxon>Eukaryota</taxon>
        <taxon>Viridiplantae</taxon>
        <taxon>Streptophyta</taxon>
        <taxon>Embryophyta</taxon>
        <taxon>Tracheophyta</taxon>
        <taxon>Spermatophyta</taxon>
        <taxon>Magnoliopsida</taxon>
        <taxon>eudicotyledons</taxon>
        <taxon>Gunneridae</taxon>
        <taxon>Pentapetalae</taxon>
        <taxon>rosids</taxon>
        <taxon>malvids</taxon>
        <taxon>Myrtales</taxon>
        <taxon>Melastomataceae</taxon>
        <taxon>Melastomatoideae</taxon>
        <taxon>Melastomateae</taxon>
        <taxon>Melastoma</taxon>
    </lineage>
</organism>
<sequence length="145" mass="16458">MRLTANNSSSEMSYLVWKYNRKSDSVLEVTKQDYDECNTRRPIATYKDGNTKMTLEHSGAILLRKRGRGALPKGAEGQGHRSVTAPRVERASRRTSQRASSGSFMDRCLRRGLRFRTADRSMDRICHLDRHHHGLRIGSEVGSGH</sequence>
<comment type="caution">
    <text evidence="1">The sequence shown here is derived from an EMBL/GenBank/DDBJ whole genome shotgun (WGS) entry which is preliminary data.</text>
</comment>
<dbReference type="Proteomes" id="UP001057402">
    <property type="component" value="Chromosome 3"/>
</dbReference>